<evidence type="ECO:0000259" key="3">
    <source>
        <dbReference type="PROSITE" id="PS51898"/>
    </source>
</evidence>
<dbReference type="STRING" id="634771.SAMN04488128_103241"/>
<dbReference type="GO" id="GO:0015074">
    <property type="term" value="P:DNA integration"/>
    <property type="evidence" value="ECO:0007669"/>
    <property type="project" value="InterPro"/>
</dbReference>
<dbReference type="Gene3D" id="1.10.443.10">
    <property type="entry name" value="Intergrase catalytic core"/>
    <property type="match status" value="1"/>
</dbReference>
<dbReference type="InterPro" id="IPR025269">
    <property type="entry name" value="SAM-like_dom"/>
</dbReference>
<evidence type="ECO:0000256" key="1">
    <source>
        <dbReference type="ARBA" id="ARBA00023125"/>
    </source>
</evidence>
<dbReference type="InterPro" id="IPR002104">
    <property type="entry name" value="Integrase_catalytic"/>
</dbReference>
<keyword evidence="2" id="KW-0233">DNA recombination</keyword>
<proteinExistence type="predicted"/>
<evidence type="ECO:0000313" key="5">
    <source>
        <dbReference type="Proteomes" id="UP000190367"/>
    </source>
</evidence>
<dbReference type="Pfam" id="PF00589">
    <property type="entry name" value="Phage_integrase"/>
    <property type="match status" value="1"/>
</dbReference>
<dbReference type="AlphaFoldDB" id="A0A1T4SPX4"/>
<gene>
    <name evidence="4" type="ORF">SAMN04488128_103241</name>
</gene>
<name>A0A1T4SPX4_9BACT</name>
<evidence type="ECO:0000313" key="4">
    <source>
        <dbReference type="EMBL" id="SKA30206.1"/>
    </source>
</evidence>
<dbReference type="EMBL" id="FUWZ01000003">
    <property type="protein sequence ID" value="SKA30206.1"/>
    <property type="molecule type" value="Genomic_DNA"/>
</dbReference>
<keyword evidence="1" id="KW-0238">DNA-binding</keyword>
<feature type="domain" description="Tyr recombinase" evidence="3">
    <location>
        <begin position="206"/>
        <end position="389"/>
    </location>
</feature>
<dbReference type="InterPro" id="IPR011010">
    <property type="entry name" value="DNA_brk_join_enz"/>
</dbReference>
<dbReference type="GO" id="GO:0006310">
    <property type="term" value="P:DNA recombination"/>
    <property type="evidence" value="ECO:0007669"/>
    <property type="project" value="UniProtKB-KW"/>
</dbReference>
<dbReference type="InterPro" id="IPR013762">
    <property type="entry name" value="Integrase-like_cat_sf"/>
</dbReference>
<evidence type="ECO:0000256" key="2">
    <source>
        <dbReference type="ARBA" id="ARBA00023172"/>
    </source>
</evidence>
<dbReference type="Gene3D" id="1.10.150.130">
    <property type="match status" value="1"/>
</dbReference>
<dbReference type="GO" id="GO:0003677">
    <property type="term" value="F:DNA binding"/>
    <property type="evidence" value="ECO:0007669"/>
    <property type="project" value="UniProtKB-KW"/>
</dbReference>
<keyword evidence="5" id="KW-1185">Reference proteome</keyword>
<accession>A0A1T4SPX4</accession>
<dbReference type="Pfam" id="PF13102">
    <property type="entry name" value="Phage_int_SAM_5"/>
    <property type="match status" value="1"/>
</dbReference>
<dbReference type="OrthoDB" id="1493636at2"/>
<organism evidence="4 5">
    <name type="scientific">Chitinophaga eiseniae</name>
    <dbReference type="NCBI Taxonomy" id="634771"/>
    <lineage>
        <taxon>Bacteria</taxon>
        <taxon>Pseudomonadati</taxon>
        <taxon>Bacteroidota</taxon>
        <taxon>Chitinophagia</taxon>
        <taxon>Chitinophagales</taxon>
        <taxon>Chitinophagaceae</taxon>
        <taxon>Chitinophaga</taxon>
    </lineage>
</organism>
<dbReference type="InterPro" id="IPR010998">
    <property type="entry name" value="Integrase_recombinase_N"/>
</dbReference>
<sequence length="408" mass="47346">MFTYSNGYIYFSMYCDDDRARVAIGEKIDKDNYAAGQFPQAAKTKMIRIEHVVNEHVNYCRAVKSLLLKRDVEDKVNEVLGKQKKGKAGNFMDDWNLMIEGMRSGDILIKKTKKRYSPGTIERYMDNAKRMSKYIEDKLMIARYEKVNEKWVNGLYVWANQQNYAKNTTALLMAQFRAFLTYTYDEGRHRNEIFKKSIMYFSREEVDAVALTEDEISRVYNLNLEGPKERARDIFVFGCYVGLRVEDLNRINNYKLVNDHFEFLTDKSDKKVKIPMHWMARKIYQKYNSKLPVYGCGSSLGHHLSDICKRAEINEPVLIVSTKGGVTSGNYYAKYELVSPHTMRRTLATNAVLAGIPDREVMLITGHSSVDSFSRYVKISDEMKLQLLKSRSWFKDPLQTEPSAHDGK</sequence>
<dbReference type="RefSeq" id="WP_078670612.1">
    <property type="nucleotide sequence ID" value="NZ_FUWZ01000003.1"/>
</dbReference>
<protein>
    <submittedName>
        <fullName evidence="4">Site-specific recombinase XerD</fullName>
    </submittedName>
</protein>
<dbReference type="Proteomes" id="UP000190367">
    <property type="component" value="Unassembled WGS sequence"/>
</dbReference>
<dbReference type="SUPFAM" id="SSF56349">
    <property type="entry name" value="DNA breaking-rejoining enzymes"/>
    <property type="match status" value="1"/>
</dbReference>
<reference evidence="5" key="1">
    <citation type="submission" date="2017-02" db="EMBL/GenBank/DDBJ databases">
        <authorList>
            <person name="Varghese N."/>
            <person name="Submissions S."/>
        </authorList>
    </citation>
    <scope>NUCLEOTIDE SEQUENCE [LARGE SCALE GENOMIC DNA]</scope>
    <source>
        <strain evidence="5">DSM 22224</strain>
    </source>
</reference>
<dbReference type="PROSITE" id="PS51898">
    <property type="entry name" value="TYR_RECOMBINASE"/>
    <property type="match status" value="1"/>
</dbReference>